<keyword evidence="3" id="KW-1185">Reference proteome</keyword>
<keyword evidence="2" id="KW-0808">Transferase</keyword>
<organism evidence="2 3">
    <name type="scientific">Flaviflagellibacter deserti</name>
    <dbReference type="NCBI Taxonomy" id="2267266"/>
    <lineage>
        <taxon>Bacteria</taxon>
        <taxon>Pseudomonadati</taxon>
        <taxon>Pseudomonadota</taxon>
        <taxon>Alphaproteobacteria</taxon>
        <taxon>Hyphomicrobiales</taxon>
        <taxon>Flaviflagellibacter</taxon>
    </lineage>
</organism>
<name>A0ABV9YZI7_9HYPH</name>
<sequence>MSGFDPAWLDLRSGADEAARDGDLLTKAVAFASALPSPLIVDLGAGTGASTRVLAPHLPSARWRLVDGDKELLRIAAQRCPDAEIVPLDLASSPLPIRDARLVTASALLDLVSAQWIERLVRDVVSGGAAFYGVLSFDGLMSWSPEHPLDEDVRRAFNRHQRSDKGFGLSLGGDAVVYARECFANAGYAIEMTESPWRLGPRDMMLKRQLIKGIASAAEEAGQAGTAEWSVFRLDHLATGSCRIGHQDLFASPAS</sequence>
<dbReference type="Gene3D" id="3.40.50.150">
    <property type="entry name" value="Vaccinia Virus protein VP39"/>
    <property type="match status" value="1"/>
</dbReference>
<dbReference type="Pfam" id="PF13649">
    <property type="entry name" value="Methyltransf_25"/>
    <property type="match status" value="1"/>
</dbReference>
<dbReference type="EMBL" id="JBHSJF010000004">
    <property type="protein sequence ID" value="MFC5067247.1"/>
    <property type="molecule type" value="Genomic_DNA"/>
</dbReference>
<accession>A0ABV9YZI7</accession>
<evidence type="ECO:0000313" key="2">
    <source>
        <dbReference type="EMBL" id="MFC5067247.1"/>
    </source>
</evidence>
<protein>
    <submittedName>
        <fullName evidence="2">Class I SAM-dependent methyltransferase</fullName>
    </submittedName>
</protein>
<dbReference type="InterPro" id="IPR041698">
    <property type="entry name" value="Methyltransf_25"/>
</dbReference>
<evidence type="ECO:0000313" key="3">
    <source>
        <dbReference type="Proteomes" id="UP001595796"/>
    </source>
</evidence>
<comment type="caution">
    <text evidence="2">The sequence shown here is derived from an EMBL/GenBank/DDBJ whole genome shotgun (WGS) entry which is preliminary data.</text>
</comment>
<dbReference type="GO" id="GO:0032259">
    <property type="term" value="P:methylation"/>
    <property type="evidence" value="ECO:0007669"/>
    <property type="project" value="UniProtKB-KW"/>
</dbReference>
<dbReference type="SUPFAM" id="SSF53335">
    <property type="entry name" value="S-adenosyl-L-methionine-dependent methyltransferases"/>
    <property type="match status" value="1"/>
</dbReference>
<reference evidence="3" key="1">
    <citation type="journal article" date="2019" name="Int. J. Syst. Evol. Microbiol.">
        <title>The Global Catalogue of Microorganisms (GCM) 10K type strain sequencing project: providing services to taxonomists for standard genome sequencing and annotation.</title>
        <authorList>
            <consortium name="The Broad Institute Genomics Platform"/>
            <consortium name="The Broad Institute Genome Sequencing Center for Infectious Disease"/>
            <person name="Wu L."/>
            <person name="Ma J."/>
        </authorList>
    </citation>
    <scope>NUCLEOTIDE SEQUENCE [LARGE SCALE GENOMIC DNA]</scope>
    <source>
        <strain evidence="3">CGMCC 1.16444</strain>
    </source>
</reference>
<proteinExistence type="predicted"/>
<feature type="domain" description="Methyltransferase" evidence="1">
    <location>
        <begin position="40"/>
        <end position="124"/>
    </location>
</feature>
<keyword evidence="2" id="KW-0489">Methyltransferase</keyword>
<dbReference type="GO" id="GO:0008168">
    <property type="term" value="F:methyltransferase activity"/>
    <property type="evidence" value="ECO:0007669"/>
    <property type="project" value="UniProtKB-KW"/>
</dbReference>
<dbReference type="RefSeq" id="WP_162799686.1">
    <property type="nucleotide sequence ID" value="NZ_JBHSJF010000004.1"/>
</dbReference>
<gene>
    <name evidence="2" type="ORF">ACFPFW_04365</name>
</gene>
<dbReference type="InterPro" id="IPR029063">
    <property type="entry name" value="SAM-dependent_MTases_sf"/>
</dbReference>
<evidence type="ECO:0000259" key="1">
    <source>
        <dbReference type="Pfam" id="PF13649"/>
    </source>
</evidence>
<dbReference type="Proteomes" id="UP001595796">
    <property type="component" value="Unassembled WGS sequence"/>
</dbReference>